<name>A0ABU7U0X1_9PROT</name>
<dbReference type="InterPro" id="IPR008869">
    <property type="entry name" value="MlaC/ttg2D"/>
</dbReference>
<comment type="caution">
    <text evidence="1">The sequence shown here is derived from an EMBL/GenBank/DDBJ whole genome shotgun (WGS) entry which is preliminary data.</text>
</comment>
<accession>A0ABU7U0X1</accession>
<dbReference type="RefSeq" id="WP_418115344.1">
    <property type="nucleotide sequence ID" value="NZ_JAWJZZ010000001.1"/>
</dbReference>
<dbReference type="EMBL" id="JAWJZY010000002">
    <property type="protein sequence ID" value="MEE8658353.1"/>
    <property type="molecule type" value="Genomic_DNA"/>
</dbReference>
<dbReference type="Gene3D" id="3.10.450.710">
    <property type="entry name" value="Tgt2/MlaC"/>
    <property type="match status" value="1"/>
</dbReference>
<dbReference type="Proteomes" id="UP001312908">
    <property type="component" value="Unassembled WGS sequence"/>
</dbReference>
<gene>
    <name evidence="1" type="ORF">DOFOFD_04945</name>
</gene>
<reference evidence="1 2" key="1">
    <citation type="submission" date="2023-10" db="EMBL/GenBank/DDBJ databases">
        <title>Sorlinia euscelidii gen. nov., sp. nov., an acetic acid bacteria isolated from the gut of Euscelidius variegatus emitter.</title>
        <authorList>
            <person name="Michoud G."/>
            <person name="Marasco R."/>
            <person name="Seferji K."/>
            <person name="Gonella E."/>
            <person name="Garuglieri E."/>
            <person name="Alma A."/>
            <person name="Mapelli F."/>
            <person name="Borin S."/>
            <person name="Daffonchio D."/>
            <person name="Crotti E."/>
        </authorList>
    </citation>
    <scope>NUCLEOTIDE SEQUENCE [LARGE SCALE GENOMIC DNA]</scope>
    <source>
        <strain evidence="1 2">EV16P</strain>
    </source>
</reference>
<sequence>MIDCSFDPDALRMRDQGQGPPYWLGRPVTIFGQSAPQVRIWADGVLSRGHDMLKYALFPSSLIRQGTVRKLSTASGEDVRSSASARAWVRHILLSAAAVMTVSSGLNSAVAQTPTRAELAAPNAAAQPVEALYAGLRKLEANADSSAAQRVKTMTPVIDAAFDLPTILRNSVGMRFANLNAQDQQRLLDSFRRFTVARYVSSFGKGKKTSFVIKPQSTATSYGNGEIIRSTIAGPDNSTEIDYVVQHLPHGYRITDVLLNGHISQVAAQRADFSAGLASGGAEGLKTLLDRKTETFLGN</sequence>
<dbReference type="InterPro" id="IPR042245">
    <property type="entry name" value="Tgt2/MlaC_sf"/>
</dbReference>
<evidence type="ECO:0000313" key="2">
    <source>
        <dbReference type="Proteomes" id="UP001312908"/>
    </source>
</evidence>
<proteinExistence type="predicted"/>
<evidence type="ECO:0000313" key="1">
    <source>
        <dbReference type="EMBL" id="MEE8658353.1"/>
    </source>
</evidence>
<organism evidence="1 2">
    <name type="scientific">Sorlinia euscelidii</name>
    <dbReference type="NCBI Taxonomy" id="3081148"/>
    <lineage>
        <taxon>Bacteria</taxon>
        <taxon>Pseudomonadati</taxon>
        <taxon>Pseudomonadota</taxon>
        <taxon>Alphaproteobacteria</taxon>
        <taxon>Acetobacterales</taxon>
        <taxon>Acetobacteraceae</taxon>
        <taxon>Sorlinia</taxon>
    </lineage>
</organism>
<dbReference type="Pfam" id="PF05494">
    <property type="entry name" value="MlaC"/>
    <property type="match status" value="1"/>
</dbReference>
<protein>
    <submittedName>
        <fullName evidence="1">Uncharacterized protein</fullName>
    </submittedName>
</protein>
<keyword evidence="2" id="KW-1185">Reference proteome</keyword>